<evidence type="ECO:0000313" key="1">
    <source>
        <dbReference type="EMBL" id="CAG8803323.1"/>
    </source>
</evidence>
<dbReference type="EMBL" id="CAJVPY010037809">
    <property type="protein sequence ID" value="CAG8803323.1"/>
    <property type="molecule type" value="Genomic_DNA"/>
</dbReference>
<sequence length="161" mass="19742">KRLADNTPPKVIAYSSSSANQVFEFIDIEFYSKINEISKKNFCFCSKEKWTIIIDMVEKHMLLYSLIPNLDRNFLLAQEIWRQSTYEIYKFCVDNDLQYKKFAYFEQQYFVNHYLPKFFRPRLDLVIYIIITHMIPHNQHQYDRYFNGCEKPSWRKDFKQE</sequence>
<name>A0A9N9K0S6_9GLOM</name>
<proteinExistence type="predicted"/>
<feature type="non-terminal residue" evidence="1">
    <location>
        <position position="161"/>
    </location>
</feature>
<keyword evidence="2" id="KW-1185">Reference proteome</keyword>
<dbReference type="OrthoDB" id="2401469at2759"/>
<comment type="caution">
    <text evidence="1">The sequence shown here is derived from an EMBL/GenBank/DDBJ whole genome shotgun (WGS) entry which is preliminary data.</text>
</comment>
<protein>
    <submittedName>
        <fullName evidence="1">18884_t:CDS:1</fullName>
    </submittedName>
</protein>
<organism evidence="1 2">
    <name type="scientific">Dentiscutata erythropus</name>
    <dbReference type="NCBI Taxonomy" id="1348616"/>
    <lineage>
        <taxon>Eukaryota</taxon>
        <taxon>Fungi</taxon>
        <taxon>Fungi incertae sedis</taxon>
        <taxon>Mucoromycota</taxon>
        <taxon>Glomeromycotina</taxon>
        <taxon>Glomeromycetes</taxon>
        <taxon>Diversisporales</taxon>
        <taxon>Gigasporaceae</taxon>
        <taxon>Dentiscutata</taxon>
    </lineage>
</organism>
<dbReference type="Proteomes" id="UP000789405">
    <property type="component" value="Unassembled WGS sequence"/>
</dbReference>
<accession>A0A9N9K0S6</accession>
<gene>
    <name evidence="1" type="ORF">DERYTH_LOCUS23863</name>
</gene>
<dbReference type="AlphaFoldDB" id="A0A9N9K0S6"/>
<evidence type="ECO:0000313" key="2">
    <source>
        <dbReference type="Proteomes" id="UP000789405"/>
    </source>
</evidence>
<reference evidence="1" key="1">
    <citation type="submission" date="2021-06" db="EMBL/GenBank/DDBJ databases">
        <authorList>
            <person name="Kallberg Y."/>
            <person name="Tangrot J."/>
            <person name="Rosling A."/>
        </authorList>
    </citation>
    <scope>NUCLEOTIDE SEQUENCE</scope>
    <source>
        <strain evidence="1">MA453B</strain>
    </source>
</reference>